<dbReference type="EMBL" id="KC246783">
    <property type="protein sequence ID" value="AHF24090.1"/>
    <property type="molecule type" value="Genomic_DNA"/>
</dbReference>
<dbReference type="AlphaFoldDB" id="W0FM64"/>
<dbReference type="InterPro" id="IPR006448">
    <property type="entry name" value="Phage_term_ssu_P27"/>
</dbReference>
<organism evidence="1">
    <name type="scientific">uncultured bacterium Contig643</name>
    <dbReference type="NCBI Taxonomy" id="1393602"/>
    <lineage>
        <taxon>Bacteria</taxon>
        <taxon>environmental samples</taxon>
    </lineage>
</organism>
<protein>
    <submittedName>
        <fullName evidence="1">Putative terminase small subunit</fullName>
    </submittedName>
</protein>
<sequence>MTDTERMRRTKAYKKLRDSLIEQLRKSGNDNDVFLDMVEDYMAMYITKEMCKKDVEMRGVTVTSTGSQGQKITKKNDNIDSILKINQQMIKLLDKLGIDPDAGEDPDDDEM</sequence>
<proteinExistence type="predicted"/>
<reference evidence="1" key="1">
    <citation type="journal article" date="2013" name="PLoS ONE">
        <title>Metagenomic insights into the carbohydrate-active enzymes carried by the microorganisms adhering to solid digesta in the rumen of cows.</title>
        <authorList>
            <person name="Wang L."/>
            <person name="Hatem A."/>
            <person name="Catalyurek U.V."/>
            <person name="Morrison M."/>
            <person name="Yu Z."/>
        </authorList>
    </citation>
    <scope>NUCLEOTIDE SEQUENCE</scope>
</reference>
<accession>W0FM64</accession>
<name>W0FM64_9BACT</name>
<evidence type="ECO:0000313" key="1">
    <source>
        <dbReference type="EMBL" id="AHF24090.1"/>
    </source>
</evidence>
<dbReference type="Pfam" id="PF05119">
    <property type="entry name" value="Terminase_4"/>
    <property type="match status" value="1"/>
</dbReference>